<name>X6LL27_RETFI</name>
<comment type="caution">
    <text evidence="1">The sequence shown here is derived from an EMBL/GenBank/DDBJ whole genome shotgun (WGS) entry which is preliminary data.</text>
</comment>
<feature type="non-terminal residue" evidence="1">
    <location>
        <position position="1"/>
    </location>
</feature>
<reference evidence="1 2" key="1">
    <citation type="journal article" date="2013" name="Curr. Biol.">
        <title>The Genome of the Foraminiferan Reticulomyxa filosa.</title>
        <authorList>
            <person name="Glockner G."/>
            <person name="Hulsmann N."/>
            <person name="Schleicher M."/>
            <person name="Noegel A.A."/>
            <person name="Eichinger L."/>
            <person name="Gallinger C."/>
            <person name="Pawlowski J."/>
            <person name="Sierra R."/>
            <person name="Euteneuer U."/>
            <person name="Pillet L."/>
            <person name="Moustafa A."/>
            <person name="Platzer M."/>
            <person name="Groth M."/>
            <person name="Szafranski K."/>
            <person name="Schliwa M."/>
        </authorList>
    </citation>
    <scope>NUCLEOTIDE SEQUENCE [LARGE SCALE GENOMIC DNA]</scope>
</reference>
<gene>
    <name evidence="1" type="ORF">RFI_35360</name>
</gene>
<organism evidence="1 2">
    <name type="scientific">Reticulomyxa filosa</name>
    <dbReference type="NCBI Taxonomy" id="46433"/>
    <lineage>
        <taxon>Eukaryota</taxon>
        <taxon>Sar</taxon>
        <taxon>Rhizaria</taxon>
        <taxon>Retaria</taxon>
        <taxon>Foraminifera</taxon>
        <taxon>Monothalamids</taxon>
        <taxon>Reticulomyxidae</taxon>
        <taxon>Reticulomyxa</taxon>
    </lineage>
</organism>
<proteinExistence type="predicted"/>
<keyword evidence="2" id="KW-1185">Reference proteome</keyword>
<feature type="non-terminal residue" evidence="1">
    <location>
        <position position="493"/>
    </location>
</feature>
<dbReference type="Proteomes" id="UP000023152">
    <property type="component" value="Unassembled WGS sequence"/>
</dbReference>
<sequence length="493" mass="57997">NNNNNNKSIATKLQAMMTQKQLRILQEMIYGKMIQPADEVEKYRHLLWYNLFSIPIAHPKMNDHVAQMRSQMKSLVKRDRIFEFAEMELQFVAALNRPLPAEELYLSQILDNRSVELAQIHVWLVELFQMMKKYMSNFSEKAVALFEKFRVEFLLLSRQLDDESKLALVTQLLEWTKDDPKSSEKMAKFLNEYIIIRIIDNANSTKDSDLLFKLSQIMPSFSSNNVFKMLMRAFFVNEIRFLPFFIHAIKSESSLETKQEYWSALFSSWLRLENGFSECVKRIVDNDLDWDTFVSICGRISTEKLFKQWQASFTDKLHMLSIPSMPMTLKKQIIRSITQTWTAKYCQKKETTGLDAAERSECIKMVRIWIDVESQHKLVNALIEQLLDDFDAFHQRDSNEIMNFVSSEEGLELFHFLQQISQKIKVSVFDYFCHWFEKLCENVATSNVSVATMDMLLTNARLEKLLKLWEGMAIRNATIDINTVRDLAKKYEQ</sequence>
<evidence type="ECO:0000313" key="2">
    <source>
        <dbReference type="Proteomes" id="UP000023152"/>
    </source>
</evidence>
<dbReference type="AlphaFoldDB" id="X6LL27"/>
<accession>X6LL27</accession>
<dbReference type="EMBL" id="ASPP01036745">
    <property type="protein sequence ID" value="ETO02076.1"/>
    <property type="molecule type" value="Genomic_DNA"/>
</dbReference>
<protein>
    <submittedName>
        <fullName evidence="1">Uncharacterized protein</fullName>
    </submittedName>
</protein>
<evidence type="ECO:0000313" key="1">
    <source>
        <dbReference type="EMBL" id="ETO02076.1"/>
    </source>
</evidence>